<name>A0ABN8QZR2_9CNID</name>
<organism evidence="3 4">
    <name type="scientific">Porites lobata</name>
    <dbReference type="NCBI Taxonomy" id="104759"/>
    <lineage>
        <taxon>Eukaryota</taxon>
        <taxon>Metazoa</taxon>
        <taxon>Cnidaria</taxon>
        <taxon>Anthozoa</taxon>
        <taxon>Hexacorallia</taxon>
        <taxon>Scleractinia</taxon>
        <taxon>Fungiina</taxon>
        <taxon>Poritidae</taxon>
        <taxon>Porites</taxon>
    </lineage>
</organism>
<protein>
    <submittedName>
        <fullName evidence="3">Uncharacterized protein</fullName>
    </submittedName>
</protein>
<reference evidence="3 4" key="1">
    <citation type="submission" date="2022-05" db="EMBL/GenBank/DDBJ databases">
        <authorList>
            <consortium name="Genoscope - CEA"/>
            <person name="William W."/>
        </authorList>
    </citation>
    <scope>NUCLEOTIDE SEQUENCE [LARGE SCALE GENOMIC DNA]</scope>
</reference>
<feature type="transmembrane region" description="Helical" evidence="1">
    <location>
        <begin position="40"/>
        <end position="64"/>
    </location>
</feature>
<keyword evidence="1" id="KW-0812">Transmembrane</keyword>
<keyword evidence="1" id="KW-1133">Transmembrane helix</keyword>
<evidence type="ECO:0000313" key="3">
    <source>
        <dbReference type="EMBL" id="CAH3172548.1"/>
    </source>
</evidence>
<comment type="caution">
    <text evidence="3">The sequence shown here is derived from an EMBL/GenBank/DDBJ whole genome shotgun (WGS) entry which is preliminary data.</text>
</comment>
<gene>
    <name evidence="3" type="ORF">PLOB_00013023</name>
</gene>
<evidence type="ECO:0000256" key="1">
    <source>
        <dbReference type="SAM" id="Phobius"/>
    </source>
</evidence>
<feature type="chain" id="PRO_5046377206" evidence="2">
    <location>
        <begin position="25"/>
        <end position="151"/>
    </location>
</feature>
<sequence length="151" mass="17362">MTECKYTFRLKILVVLMLAELASGDVLDDLFDDDDLLLYVAIGFLCFAVLFLFVVILIISIAVIRLKKILRAREYDVHYRNGEVISNSHAMSGRSLNSATNWNHFFPESRNGRESNSNLNLEYQDYMDLIIMDASRVSLPRARLDSEKTTF</sequence>
<feature type="signal peptide" evidence="2">
    <location>
        <begin position="1"/>
        <end position="24"/>
    </location>
</feature>
<evidence type="ECO:0000313" key="4">
    <source>
        <dbReference type="Proteomes" id="UP001159405"/>
    </source>
</evidence>
<dbReference type="Proteomes" id="UP001159405">
    <property type="component" value="Unassembled WGS sequence"/>
</dbReference>
<keyword evidence="4" id="KW-1185">Reference proteome</keyword>
<dbReference type="EMBL" id="CALNXK010000174">
    <property type="protein sequence ID" value="CAH3172548.1"/>
    <property type="molecule type" value="Genomic_DNA"/>
</dbReference>
<keyword evidence="1" id="KW-0472">Membrane</keyword>
<evidence type="ECO:0000256" key="2">
    <source>
        <dbReference type="SAM" id="SignalP"/>
    </source>
</evidence>
<keyword evidence="2" id="KW-0732">Signal</keyword>
<accession>A0ABN8QZR2</accession>
<proteinExistence type="predicted"/>